<evidence type="ECO:0000313" key="1">
    <source>
        <dbReference type="EnsemblPlants" id="AVESA.00010b.r2.3AG0413000.1.CDS"/>
    </source>
</evidence>
<accession>A0ACD5VC82</accession>
<organism evidence="1 2">
    <name type="scientific">Avena sativa</name>
    <name type="common">Oat</name>
    <dbReference type="NCBI Taxonomy" id="4498"/>
    <lineage>
        <taxon>Eukaryota</taxon>
        <taxon>Viridiplantae</taxon>
        <taxon>Streptophyta</taxon>
        <taxon>Embryophyta</taxon>
        <taxon>Tracheophyta</taxon>
        <taxon>Spermatophyta</taxon>
        <taxon>Magnoliopsida</taxon>
        <taxon>Liliopsida</taxon>
        <taxon>Poales</taxon>
        <taxon>Poaceae</taxon>
        <taxon>BOP clade</taxon>
        <taxon>Pooideae</taxon>
        <taxon>Poodae</taxon>
        <taxon>Poeae</taxon>
        <taxon>Poeae Chloroplast Group 1 (Aveneae type)</taxon>
        <taxon>Aveninae</taxon>
        <taxon>Avena</taxon>
    </lineage>
</organism>
<reference evidence="1" key="2">
    <citation type="submission" date="2025-09" db="UniProtKB">
        <authorList>
            <consortium name="EnsemblPlants"/>
        </authorList>
    </citation>
    <scope>IDENTIFICATION</scope>
</reference>
<evidence type="ECO:0000313" key="2">
    <source>
        <dbReference type="Proteomes" id="UP001732700"/>
    </source>
</evidence>
<reference evidence="1" key="1">
    <citation type="submission" date="2021-05" db="EMBL/GenBank/DDBJ databases">
        <authorList>
            <person name="Scholz U."/>
            <person name="Mascher M."/>
            <person name="Fiebig A."/>
        </authorList>
    </citation>
    <scope>NUCLEOTIDE SEQUENCE [LARGE SCALE GENOMIC DNA]</scope>
</reference>
<keyword evidence="2" id="KW-1185">Reference proteome</keyword>
<sequence>MATTTTTTTTSSALSVKLLVDTKAQRVLFAEAGKDAVDFLFSLLALPVGTTVKLLGTESMVGCVGNLYASVEKLDGTYVQPGAAKDAVLSPTVVSPASSSLFLLPSSGKSKEFFKCGRCSSYSYVSDRSGTKCPSCSSAMTTAVQFVQPASKEFYKCGYCPKRGSYVTDGIGTVCPSCSNTMTSAVSLVPSSAGSGGQVAAQAAAAGSAKGFVQGIVTYTVMDDLTVTPMSSISSITLLNTFAVKDIAALQEKTVQLGYKEGLEILKASLQSKTVLTDVFLAQKAASHA</sequence>
<protein>
    <submittedName>
        <fullName evidence="1">Uncharacterized protein</fullName>
    </submittedName>
</protein>
<dbReference type="Proteomes" id="UP001732700">
    <property type="component" value="Chromosome 3A"/>
</dbReference>
<dbReference type="EnsemblPlants" id="AVESA.00010b.r2.3AG0413000.1">
    <property type="protein sequence ID" value="AVESA.00010b.r2.3AG0413000.1.CDS"/>
    <property type="gene ID" value="AVESA.00010b.r2.3AG0413000"/>
</dbReference>
<name>A0ACD5VC82_AVESA</name>
<proteinExistence type="predicted"/>